<accession>A0AA42R7N8</accession>
<feature type="non-terminal residue" evidence="1">
    <location>
        <position position="1"/>
    </location>
</feature>
<proteinExistence type="predicted"/>
<dbReference type="AlphaFoldDB" id="A0AA42R7N8"/>
<sequence length="190" mass="21017">KAMHSLAYQQSTGLEQRPLISIYQSVPRNNRKLTRIREAVKAWQKATPGQSQVHISQLVAKEWLARGGKGLLLAGSEHNTKQNFFRMINDPGPKNDKGLMLLIPVIIDVMARDNEKVAREFGLVAKTEAELIAEAMKECTEAHQAKLLGQPIQRLEKEVREAAEALLRFLPTESIAAVVTSLAAMAPGVM</sequence>
<protein>
    <submittedName>
        <fullName evidence="1">Toxin YdaT family protein</fullName>
    </submittedName>
</protein>
<name>A0AA42R7N8_ENTCL</name>
<dbReference type="EMBL" id="JAOCIY010000276">
    <property type="protein sequence ID" value="MDH1483117.1"/>
    <property type="molecule type" value="Genomic_DNA"/>
</dbReference>
<dbReference type="Proteomes" id="UP001161707">
    <property type="component" value="Unassembled WGS sequence"/>
</dbReference>
<gene>
    <name evidence="1" type="ORF">N5E88_27110</name>
</gene>
<dbReference type="InterPro" id="IPR037042">
    <property type="entry name" value="YdaT-like_sf"/>
</dbReference>
<dbReference type="RefSeq" id="WP_280043925.1">
    <property type="nucleotide sequence ID" value="NZ_JAOCIY010000276.1"/>
</dbReference>
<comment type="caution">
    <text evidence="1">The sequence shown here is derived from an EMBL/GenBank/DDBJ whole genome shotgun (WGS) entry which is preliminary data.</text>
</comment>
<evidence type="ECO:0000313" key="2">
    <source>
        <dbReference type="Proteomes" id="UP001161707"/>
    </source>
</evidence>
<evidence type="ECO:0000313" key="1">
    <source>
        <dbReference type="EMBL" id="MDH1483117.1"/>
    </source>
</evidence>
<reference evidence="1" key="1">
    <citation type="submission" date="2022-09" db="EMBL/GenBank/DDBJ databases">
        <title>Intensive care unit water sources are persistently colonized with multi-drug resistant bacteria and are the site of extensive horizontal gene transfer of antibiotic resistance genes.</title>
        <authorList>
            <person name="Diorio-Toth L."/>
        </authorList>
    </citation>
    <scope>NUCLEOTIDE SEQUENCE</scope>
    <source>
        <strain evidence="1">GD03711</strain>
    </source>
</reference>
<dbReference type="Gene3D" id="1.10.3600.10">
    <property type="entry name" value="Putative bacterial toxin ydaT"/>
    <property type="match status" value="1"/>
</dbReference>
<organism evidence="1 2">
    <name type="scientific">Enterobacter cloacae</name>
    <dbReference type="NCBI Taxonomy" id="550"/>
    <lineage>
        <taxon>Bacteria</taxon>
        <taxon>Pseudomonadati</taxon>
        <taxon>Pseudomonadota</taxon>
        <taxon>Gammaproteobacteria</taxon>
        <taxon>Enterobacterales</taxon>
        <taxon>Enterobacteriaceae</taxon>
        <taxon>Enterobacter</taxon>
        <taxon>Enterobacter cloacae complex</taxon>
    </lineage>
</organism>